<dbReference type="OrthoDB" id="3353710at2759"/>
<dbReference type="InterPro" id="IPR001810">
    <property type="entry name" value="F-box_dom"/>
</dbReference>
<dbReference type="Gene3D" id="1.20.1280.50">
    <property type="match status" value="1"/>
</dbReference>
<dbReference type="SUPFAM" id="SSF52047">
    <property type="entry name" value="RNI-like"/>
    <property type="match status" value="1"/>
</dbReference>
<dbReference type="Proteomes" id="UP000008370">
    <property type="component" value="Unassembled WGS sequence"/>
</dbReference>
<gene>
    <name evidence="2" type="ORF">PHACADRAFT_149521</name>
</gene>
<dbReference type="InterPro" id="IPR032675">
    <property type="entry name" value="LRR_dom_sf"/>
</dbReference>
<protein>
    <recommendedName>
        <fullName evidence="1">F-box domain-containing protein</fullName>
    </recommendedName>
</protein>
<feature type="domain" description="F-box" evidence="1">
    <location>
        <begin position="28"/>
        <end position="92"/>
    </location>
</feature>
<dbReference type="GeneID" id="18908806"/>
<evidence type="ECO:0000259" key="1">
    <source>
        <dbReference type="Pfam" id="PF12937"/>
    </source>
</evidence>
<dbReference type="RefSeq" id="XP_007399013.1">
    <property type="nucleotide sequence ID" value="XM_007398951.1"/>
</dbReference>
<dbReference type="Pfam" id="PF12937">
    <property type="entry name" value="F-box-like"/>
    <property type="match status" value="1"/>
</dbReference>
<reference evidence="2 3" key="1">
    <citation type="journal article" date="2012" name="BMC Genomics">
        <title>Comparative genomics of the white-rot fungi, Phanerochaete carnosa and P. chrysosporium, to elucidate the genetic basis of the distinct wood types they colonize.</title>
        <authorList>
            <person name="Suzuki H."/>
            <person name="MacDonald J."/>
            <person name="Syed K."/>
            <person name="Salamov A."/>
            <person name="Hori C."/>
            <person name="Aerts A."/>
            <person name="Henrissat B."/>
            <person name="Wiebenga A."/>
            <person name="vanKuyk P.A."/>
            <person name="Barry K."/>
            <person name="Lindquist E."/>
            <person name="LaButti K."/>
            <person name="Lapidus A."/>
            <person name="Lucas S."/>
            <person name="Coutinho P."/>
            <person name="Gong Y."/>
            <person name="Samejima M."/>
            <person name="Mahadevan R."/>
            <person name="Abou-Zaid M."/>
            <person name="de Vries R.P."/>
            <person name="Igarashi K."/>
            <person name="Yadav J.S."/>
            <person name="Grigoriev I.V."/>
            <person name="Master E.R."/>
        </authorList>
    </citation>
    <scope>NUCLEOTIDE SEQUENCE [LARGE SCALE GENOMIC DNA]</scope>
    <source>
        <strain evidence="2 3">HHB-10118-sp</strain>
    </source>
</reference>
<keyword evidence="3" id="KW-1185">Reference proteome</keyword>
<dbReference type="InterPro" id="IPR036047">
    <property type="entry name" value="F-box-like_dom_sf"/>
</dbReference>
<sequence>MAAILIGSAMEQNAAPHETRNYTRSPLLELPDEILSEVFLHCADGIRKEYYQCFPDETAVLGPFTWLTVAHVCRHWRVIALVSPRLWSHIDVRREDRTTEFLRRSGEVPLSIYHHDHPYSEKALRLVFENIPRIRVLIVSTSHFPFANPPLDICTVSPDTPLILEKLKLSVASIDFVKTIVLPRLTHLKIGRSRGTVGEWADLLSGLPAFTELELISCVMPLGEEIAEISSNSSSSSRRLVTLPRLRYLHLSGDNAGIGIAILLYRLGFPSSAAVHFDAHFVDVVPETVDALPRIFDAFASGVRRSTDGEERQFKSLRLYSSARWVPDKTLVFETWPVLRDAEALNNDYSERTSGLFKLSCSCSPTFTWRSLCV</sequence>
<organism evidence="2 3">
    <name type="scientific">Phanerochaete carnosa (strain HHB-10118-sp)</name>
    <name type="common">White-rot fungus</name>
    <name type="synonym">Peniophora carnosa</name>
    <dbReference type="NCBI Taxonomy" id="650164"/>
    <lineage>
        <taxon>Eukaryota</taxon>
        <taxon>Fungi</taxon>
        <taxon>Dikarya</taxon>
        <taxon>Basidiomycota</taxon>
        <taxon>Agaricomycotina</taxon>
        <taxon>Agaricomycetes</taxon>
        <taxon>Polyporales</taxon>
        <taxon>Phanerochaetaceae</taxon>
        <taxon>Phanerochaete</taxon>
    </lineage>
</organism>
<dbReference type="InParanoid" id="K5WQN3"/>
<name>K5WQN3_PHACS</name>
<dbReference type="HOGENOM" id="CLU_739887_0_0_1"/>
<dbReference type="Gene3D" id="3.80.10.10">
    <property type="entry name" value="Ribonuclease Inhibitor"/>
    <property type="match status" value="1"/>
</dbReference>
<dbReference type="AlphaFoldDB" id="K5WQN3"/>
<proteinExistence type="predicted"/>
<evidence type="ECO:0000313" key="3">
    <source>
        <dbReference type="Proteomes" id="UP000008370"/>
    </source>
</evidence>
<dbReference type="SUPFAM" id="SSF81383">
    <property type="entry name" value="F-box domain"/>
    <property type="match status" value="1"/>
</dbReference>
<dbReference type="KEGG" id="pco:PHACADRAFT_149521"/>
<dbReference type="EMBL" id="JH930475">
    <property type="protein sequence ID" value="EKM52672.1"/>
    <property type="molecule type" value="Genomic_DNA"/>
</dbReference>
<evidence type="ECO:0000313" key="2">
    <source>
        <dbReference type="EMBL" id="EKM52672.1"/>
    </source>
</evidence>
<accession>K5WQN3</accession>